<organism evidence="1 2">
    <name type="scientific">Hyalomma asiaticum</name>
    <name type="common">Tick</name>
    <dbReference type="NCBI Taxonomy" id="266040"/>
    <lineage>
        <taxon>Eukaryota</taxon>
        <taxon>Metazoa</taxon>
        <taxon>Ecdysozoa</taxon>
        <taxon>Arthropoda</taxon>
        <taxon>Chelicerata</taxon>
        <taxon>Arachnida</taxon>
        <taxon>Acari</taxon>
        <taxon>Parasitiformes</taxon>
        <taxon>Ixodida</taxon>
        <taxon>Ixodoidea</taxon>
        <taxon>Ixodidae</taxon>
        <taxon>Hyalomminae</taxon>
        <taxon>Hyalomma</taxon>
    </lineage>
</organism>
<dbReference type="Proteomes" id="UP000821845">
    <property type="component" value="Chromosome 9"/>
</dbReference>
<proteinExistence type="predicted"/>
<protein>
    <submittedName>
        <fullName evidence="1">Uncharacterized protein</fullName>
    </submittedName>
</protein>
<accession>A0ACB7RJ87</accession>
<sequence>MSEYEQGDTVSLEKILVHLEKAVKAEQGVTLTRLQGILSRLPRPLLGQFTASPDTIRSVAKSFPNRLVVSPDDRVYTSDEVRRTGTVKGHNPPEKQQHLGEGSAPYELLNVTGTVSKLLVLYGFVDLAHPHRVSVFFDKRVFDGNRHNDLTKSWLKVGDHVVLDAVRSPSGHRAKYQATRIEPVKKMAQNPGSSQMPCKTDDSGIIYGCTGTIQTVNPTQGFILFGANNRDCASFFVSGVEKSLLEPEKSLDEVFKCGSEVLFDARPRPKPISFSKWLATNVRKVHERECLQSSRRSSDSGDEDFLLDHEIAALLIDPREFSTRRKLSSVRGAFYPTSKDVGVVSTFDQEAMVRVAVSVAYCDGVKLTSFDELLKDCAVQDEVKVFIDAVEADHDAWVATLMWTGERPPHPFVDQSEAAFHDALTVVLEKMPWTDLHPAARDVGSLNVPVSFCSISDVDHAITSYPNSKGILKVVNEDNAVCEVQEPEGCRDVEFVRFYRDGIPHMGQFRRILGEGDVVQIDYMVGTIHGKDEVCCRLVWQGDRPLCERLTSSFEFGVLLKAKASSNNLNTPAGPHAGGTGQARPGRVPNSMQATDIEKPGASCSPQASGRSERSYVADVVSQVLGRRGQGSGPSKSTGIAAGSAAASDKATVAHPTWEPKVYVFQSRKGTVIQVFGSAALVKVREGQEVRGLTISADCFYFDGRPFLGSLSLVLHKGDIVNVDYMVGRTGSGDIVRCDLAWQGRKPQGVPCLTEDEFRQQIIGHGSGNTFIDDLQSTTPELNDLSKDAPRSLAKQSVPQAGTHPQTELHWPSTRSQLRTDRPQAEVYHAPTQSSQAAPTQPHTGVHWQAQQAMPPTSAGARWLPPQSPPQTANTRSQVEVCQPAPQLLSQPMDTLQVQQHQRLPQAMPQANTRPQMQANQPALQLGINISPQAEACRPKTEVYCQAPQGAPTEVSWSAQKLLLQAVDARTRAEACWQLTQSPIQTADTRQQVEVQKPPQRSPEPVSTEPSHLSEPSPSQAKTKERWLVFSEKTYNQAMEMVRERCGALVYAEVQEVIQDMMNLEEIMLTDNPPMLQGRGGSTAVVAPTARKLPPVAHSNVPQLTDNTSMLQARSDRKPPLEPTVRQPTSLPCPNLSQKLMENGETTTSVPRANVLQQLNIATSPSWGTTDTMGYTSGEGWGTATAWIQREPGFH</sequence>
<keyword evidence="2" id="KW-1185">Reference proteome</keyword>
<dbReference type="EMBL" id="CM023489">
    <property type="protein sequence ID" value="KAH6921869.1"/>
    <property type="molecule type" value="Genomic_DNA"/>
</dbReference>
<evidence type="ECO:0000313" key="2">
    <source>
        <dbReference type="Proteomes" id="UP000821845"/>
    </source>
</evidence>
<evidence type="ECO:0000313" key="1">
    <source>
        <dbReference type="EMBL" id="KAH6921869.1"/>
    </source>
</evidence>
<gene>
    <name evidence="1" type="ORF">HPB50_005600</name>
</gene>
<name>A0ACB7RJ87_HYAAI</name>
<reference evidence="1" key="1">
    <citation type="submission" date="2020-05" db="EMBL/GenBank/DDBJ databases">
        <title>Large-scale comparative analyses of tick genomes elucidate their genetic diversity and vector capacities.</title>
        <authorList>
            <person name="Jia N."/>
            <person name="Wang J."/>
            <person name="Shi W."/>
            <person name="Du L."/>
            <person name="Sun Y."/>
            <person name="Zhan W."/>
            <person name="Jiang J."/>
            <person name="Wang Q."/>
            <person name="Zhang B."/>
            <person name="Ji P."/>
            <person name="Sakyi L.B."/>
            <person name="Cui X."/>
            <person name="Yuan T."/>
            <person name="Jiang B."/>
            <person name="Yang W."/>
            <person name="Lam T.T.-Y."/>
            <person name="Chang Q."/>
            <person name="Ding S."/>
            <person name="Wang X."/>
            <person name="Zhu J."/>
            <person name="Ruan X."/>
            <person name="Zhao L."/>
            <person name="Wei J."/>
            <person name="Que T."/>
            <person name="Du C."/>
            <person name="Cheng J."/>
            <person name="Dai P."/>
            <person name="Han X."/>
            <person name="Huang E."/>
            <person name="Gao Y."/>
            <person name="Liu J."/>
            <person name="Shao H."/>
            <person name="Ye R."/>
            <person name="Li L."/>
            <person name="Wei W."/>
            <person name="Wang X."/>
            <person name="Wang C."/>
            <person name="Yang T."/>
            <person name="Huo Q."/>
            <person name="Li W."/>
            <person name="Guo W."/>
            <person name="Chen H."/>
            <person name="Zhou L."/>
            <person name="Ni X."/>
            <person name="Tian J."/>
            <person name="Zhou Y."/>
            <person name="Sheng Y."/>
            <person name="Liu T."/>
            <person name="Pan Y."/>
            <person name="Xia L."/>
            <person name="Li J."/>
            <person name="Zhao F."/>
            <person name="Cao W."/>
        </authorList>
    </citation>
    <scope>NUCLEOTIDE SEQUENCE</scope>
    <source>
        <strain evidence="1">Hyas-2018</strain>
    </source>
</reference>
<comment type="caution">
    <text evidence="1">The sequence shown here is derived from an EMBL/GenBank/DDBJ whole genome shotgun (WGS) entry which is preliminary data.</text>
</comment>